<dbReference type="Proteomes" id="UP001237642">
    <property type="component" value="Unassembled WGS sequence"/>
</dbReference>
<dbReference type="GO" id="GO:0046872">
    <property type="term" value="F:metal ion binding"/>
    <property type="evidence" value="ECO:0007669"/>
    <property type="project" value="UniProtKB-KW"/>
</dbReference>
<dbReference type="GO" id="GO:0006979">
    <property type="term" value="P:response to oxidative stress"/>
    <property type="evidence" value="ECO:0007669"/>
    <property type="project" value="InterPro"/>
</dbReference>
<evidence type="ECO:0000256" key="8">
    <source>
        <dbReference type="PIRSR" id="PIRSR600823-3"/>
    </source>
</evidence>
<sequence length="101" mass="11179">MTALSGAHSIGLSQCSNFLSRLYRFNSSHPQDPTLDSKFANFLKKKCPENAINSADLDAVTPYHNPEVWIKDFAEAMVHLRNLDVLTGTKGEIRNKCGAVN</sequence>
<organism evidence="12 13">
    <name type="scientific">Heracleum sosnowskyi</name>
    <dbReference type="NCBI Taxonomy" id="360622"/>
    <lineage>
        <taxon>Eukaryota</taxon>
        <taxon>Viridiplantae</taxon>
        <taxon>Streptophyta</taxon>
        <taxon>Embryophyta</taxon>
        <taxon>Tracheophyta</taxon>
        <taxon>Spermatophyta</taxon>
        <taxon>Magnoliopsida</taxon>
        <taxon>eudicotyledons</taxon>
        <taxon>Gunneridae</taxon>
        <taxon>Pentapetalae</taxon>
        <taxon>asterids</taxon>
        <taxon>campanulids</taxon>
        <taxon>Apiales</taxon>
        <taxon>Apiaceae</taxon>
        <taxon>Apioideae</taxon>
        <taxon>apioid superclade</taxon>
        <taxon>Tordylieae</taxon>
        <taxon>Tordyliinae</taxon>
        <taxon>Heracleum</taxon>
    </lineage>
</organism>
<keyword evidence="6" id="KW-0560">Oxidoreductase</keyword>
<dbReference type="PROSITE" id="PS50873">
    <property type="entry name" value="PEROXIDASE_4"/>
    <property type="match status" value="1"/>
</dbReference>
<dbReference type="PANTHER" id="PTHR31517">
    <property type="match status" value="1"/>
</dbReference>
<dbReference type="AlphaFoldDB" id="A0AAD8J2Z2"/>
<dbReference type="EC" id="1.11.1.7" evidence="2"/>
<evidence type="ECO:0000313" key="13">
    <source>
        <dbReference type="Proteomes" id="UP001237642"/>
    </source>
</evidence>
<dbReference type="InterPro" id="IPR002016">
    <property type="entry name" value="Haem_peroxidase"/>
</dbReference>
<proteinExistence type="inferred from homology"/>
<dbReference type="InterPro" id="IPR010255">
    <property type="entry name" value="Haem_peroxidase_sf"/>
</dbReference>
<keyword evidence="9" id="KW-1015">Disulfide bond</keyword>
<dbReference type="EMBL" id="JAUIZM010000003">
    <property type="protein sequence ID" value="KAK1394780.1"/>
    <property type="molecule type" value="Genomic_DNA"/>
</dbReference>
<evidence type="ECO:0000256" key="1">
    <source>
        <dbReference type="ARBA" id="ARBA00000189"/>
    </source>
</evidence>
<keyword evidence="8" id="KW-0106">Calcium</keyword>
<reference evidence="12" key="1">
    <citation type="submission" date="2023-02" db="EMBL/GenBank/DDBJ databases">
        <title>Genome of toxic invasive species Heracleum sosnowskyi carries increased number of genes despite the absence of recent whole-genome duplications.</title>
        <authorList>
            <person name="Schelkunov M."/>
            <person name="Shtratnikova V."/>
            <person name="Makarenko M."/>
            <person name="Klepikova A."/>
            <person name="Omelchenko D."/>
            <person name="Novikova G."/>
            <person name="Obukhova E."/>
            <person name="Bogdanov V."/>
            <person name="Penin A."/>
            <person name="Logacheva M."/>
        </authorList>
    </citation>
    <scope>NUCLEOTIDE SEQUENCE</scope>
    <source>
        <strain evidence="12">Hsosn_3</strain>
        <tissue evidence="12">Leaf</tissue>
    </source>
</reference>
<evidence type="ECO:0000256" key="10">
    <source>
        <dbReference type="RuleBase" id="RU004241"/>
    </source>
</evidence>
<keyword evidence="7 8" id="KW-0408">Iron</keyword>
<keyword evidence="13" id="KW-1185">Reference proteome</keyword>
<keyword evidence="5 8" id="KW-0479">Metal-binding</keyword>
<dbReference type="GO" id="GO:0140825">
    <property type="term" value="F:lactoperoxidase activity"/>
    <property type="evidence" value="ECO:0007669"/>
    <property type="project" value="UniProtKB-EC"/>
</dbReference>
<reference evidence="12" key="2">
    <citation type="submission" date="2023-05" db="EMBL/GenBank/DDBJ databases">
        <authorList>
            <person name="Schelkunov M.I."/>
        </authorList>
    </citation>
    <scope>NUCLEOTIDE SEQUENCE</scope>
    <source>
        <strain evidence="12">Hsosn_3</strain>
        <tissue evidence="12">Leaf</tissue>
    </source>
</reference>
<evidence type="ECO:0000256" key="5">
    <source>
        <dbReference type="ARBA" id="ARBA00022723"/>
    </source>
</evidence>
<dbReference type="SUPFAM" id="SSF48113">
    <property type="entry name" value="Heme-dependent peroxidases"/>
    <property type="match status" value="1"/>
</dbReference>
<feature type="disulfide bond" evidence="9">
    <location>
        <begin position="15"/>
        <end position="47"/>
    </location>
</feature>
<gene>
    <name evidence="12" type="ORF">POM88_013836</name>
</gene>
<feature type="domain" description="Plant heme peroxidase family profile" evidence="11">
    <location>
        <begin position="1"/>
        <end position="101"/>
    </location>
</feature>
<dbReference type="GO" id="GO:0020037">
    <property type="term" value="F:heme binding"/>
    <property type="evidence" value="ECO:0007669"/>
    <property type="project" value="InterPro"/>
</dbReference>
<evidence type="ECO:0000259" key="11">
    <source>
        <dbReference type="PROSITE" id="PS50873"/>
    </source>
</evidence>
<comment type="catalytic activity">
    <reaction evidence="1">
        <text>2 a phenolic donor + H2O2 = 2 a phenolic radical donor + 2 H2O</text>
        <dbReference type="Rhea" id="RHEA:56136"/>
        <dbReference type="ChEBI" id="CHEBI:15377"/>
        <dbReference type="ChEBI" id="CHEBI:16240"/>
        <dbReference type="ChEBI" id="CHEBI:139520"/>
        <dbReference type="ChEBI" id="CHEBI:139521"/>
        <dbReference type="EC" id="1.11.1.7"/>
    </reaction>
</comment>
<evidence type="ECO:0000256" key="7">
    <source>
        <dbReference type="ARBA" id="ARBA00023004"/>
    </source>
</evidence>
<comment type="similarity">
    <text evidence="10">Belongs to the peroxidase family.</text>
</comment>
<evidence type="ECO:0000313" key="12">
    <source>
        <dbReference type="EMBL" id="KAK1394780.1"/>
    </source>
</evidence>
<comment type="cofactor">
    <cofactor evidence="8">
        <name>heme b</name>
        <dbReference type="ChEBI" id="CHEBI:60344"/>
    </cofactor>
    <text evidence="8">Binds 1 heme b (iron(II)-protoporphyrin IX) group per subunit.</text>
</comment>
<name>A0AAD8J2Z2_9APIA</name>
<comment type="cofactor">
    <cofactor evidence="8">
        <name>Ca(2+)</name>
        <dbReference type="ChEBI" id="CHEBI:29108"/>
    </cofactor>
    <text evidence="8">Binds 2 calcium ions per subunit.</text>
</comment>
<dbReference type="InterPro" id="IPR000823">
    <property type="entry name" value="Peroxidase_pln"/>
</dbReference>
<evidence type="ECO:0000256" key="4">
    <source>
        <dbReference type="ARBA" id="ARBA00022617"/>
    </source>
</evidence>
<evidence type="ECO:0000256" key="6">
    <source>
        <dbReference type="ARBA" id="ARBA00023002"/>
    </source>
</evidence>
<keyword evidence="4" id="KW-0349">Heme</keyword>
<accession>A0AAD8J2Z2</accession>
<dbReference type="Gene3D" id="1.10.420.10">
    <property type="entry name" value="Peroxidase, domain 2"/>
    <property type="match status" value="1"/>
</dbReference>
<comment type="caution">
    <text evidence="12">The sequence shown here is derived from an EMBL/GenBank/DDBJ whole genome shotgun (WGS) entry which is preliminary data.</text>
</comment>
<feature type="binding site" description="axial binding residue" evidence="8">
    <location>
        <position position="8"/>
    </location>
    <ligand>
        <name>heme b</name>
        <dbReference type="ChEBI" id="CHEBI:60344"/>
    </ligand>
    <ligandPart>
        <name>Fe</name>
        <dbReference type="ChEBI" id="CHEBI:18248"/>
    </ligandPart>
</feature>
<evidence type="ECO:0000256" key="3">
    <source>
        <dbReference type="ARBA" id="ARBA00022559"/>
    </source>
</evidence>
<protein>
    <recommendedName>
        <fullName evidence="2">peroxidase</fullName>
        <ecNumber evidence="2">1.11.1.7</ecNumber>
    </recommendedName>
</protein>
<evidence type="ECO:0000256" key="2">
    <source>
        <dbReference type="ARBA" id="ARBA00012313"/>
    </source>
</evidence>
<dbReference type="Pfam" id="PF00141">
    <property type="entry name" value="peroxidase"/>
    <property type="match status" value="1"/>
</dbReference>
<feature type="binding site" evidence="8">
    <location>
        <position position="61"/>
    </location>
    <ligand>
        <name>Ca(2+)</name>
        <dbReference type="ChEBI" id="CHEBI:29108"/>
        <label>2</label>
    </ligand>
</feature>
<keyword evidence="3" id="KW-0575">Peroxidase</keyword>
<dbReference type="PANTHER" id="PTHR31517:SF51">
    <property type="entry name" value="PEROXIDASE 55"/>
    <property type="match status" value="1"/>
</dbReference>
<feature type="binding site" evidence="8">
    <location>
        <position position="58"/>
    </location>
    <ligand>
        <name>Ca(2+)</name>
        <dbReference type="ChEBI" id="CHEBI:29108"/>
        <label>2</label>
    </ligand>
</feature>
<evidence type="ECO:0000256" key="9">
    <source>
        <dbReference type="PIRSR" id="PIRSR600823-5"/>
    </source>
</evidence>